<keyword evidence="7" id="KW-1185">Reference proteome</keyword>
<dbReference type="SUPFAM" id="SSF46689">
    <property type="entry name" value="Homeodomain-like"/>
    <property type="match status" value="1"/>
</dbReference>
<evidence type="ECO:0000259" key="5">
    <source>
        <dbReference type="PROSITE" id="PS50977"/>
    </source>
</evidence>
<name>A0ABP7FQC3_9MICO</name>
<comment type="caution">
    <text evidence="6">The sequence shown here is derived from an EMBL/GenBank/DDBJ whole genome shotgun (WGS) entry which is preliminary data.</text>
</comment>
<dbReference type="Gene3D" id="1.10.357.10">
    <property type="entry name" value="Tetracycline Repressor, domain 2"/>
    <property type="match status" value="1"/>
</dbReference>
<dbReference type="Pfam" id="PF00440">
    <property type="entry name" value="TetR_N"/>
    <property type="match status" value="1"/>
</dbReference>
<gene>
    <name evidence="6" type="ORF">GCM10022239_18470</name>
</gene>
<keyword evidence="2 4" id="KW-0238">DNA-binding</keyword>
<dbReference type="InterPro" id="IPR011075">
    <property type="entry name" value="TetR_C"/>
</dbReference>
<keyword evidence="3" id="KW-0804">Transcription</keyword>
<dbReference type="InterPro" id="IPR036271">
    <property type="entry name" value="Tet_transcr_reg_TetR-rel_C_sf"/>
</dbReference>
<evidence type="ECO:0000256" key="2">
    <source>
        <dbReference type="ARBA" id="ARBA00023125"/>
    </source>
</evidence>
<keyword evidence="1" id="KW-0805">Transcription regulation</keyword>
<accession>A0ABP7FQC3</accession>
<dbReference type="RefSeq" id="WP_344755965.1">
    <property type="nucleotide sequence ID" value="NZ_BAABAE010000003.1"/>
</dbReference>
<evidence type="ECO:0000256" key="4">
    <source>
        <dbReference type="PROSITE-ProRule" id="PRU00335"/>
    </source>
</evidence>
<dbReference type="PROSITE" id="PS50977">
    <property type="entry name" value="HTH_TETR_2"/>
    <property type="match status" value="1"/>
</dbReference>
<feature type="domain" description="HTH tetR-type" evidence="5">
    <location>
        <begin position="14"/>
        <end position="74"/>
    </location>
</feature>
<protein>
    <submittedName>
        <fullName evidence="6">TetR/AcrR family transcriptional regulator</fullName>
    </submittedName>
</protein>
<evidence type="ECO:0000256" key="1">
    <source>
        <dbReference type="ARBA" id="ARBA00023015"/>
    </source>
</evidence>
<dbReference type="PANTHER" id="PTHR47506">
    <property type="entry name" value="TRANSCRIPTIONAL REGULATORY PROTEIN"/>
    <property type="match status" value="1"/>
</dbReference>
<dbReference type="Proteomes" id="UP001501004">
    <property type="component" value="Unassembled WGS sequence"/>
</dbReference>
<dbReference type="SUPFAM" id="SSF48498">
    <property type="entry name" value="Tetracyclin repressor-like, C-terminal domain"/>
    <property type="match status" value="1"/>
</dbReference>
<dbReference type="PANTHER" id="PTHR47506:SF1">
    <property type="entry name" value="HTH-TYPE TRANSCRIPTIONAL REGULATOR YJDC"/>
    <property type="match status" value="1"/>
</dbReference>
<proteinExistence type="predicted"/>
<feature type="DNA-binding region" description="H-T-H motif" evidence="4">
    <location>
        <begin position="37"/>
        <end position="56"/>
    </location>
</feature>
<organism evidence="6 7">
    <name type="scientific">Leifsonella bigeumensis</name>
    <dbReference type="NCBI Taxonomy" id="433643"/>
    <lineage>
        <taxon>Bacteria</taxon>
        <taxon>Bacillati</taxon>
        <taxon>Actinomycetota</taxon>
        <taxon>Actinomycetes</taxon>
        <taxon>Micrococcales</taxon>
        <taxon>Microbacteriaceae</taxon>
        <taxon>Leifsonella</taxon>
    </lineage>
</organism>
<sequence>MTIVDHDPTSQRAPWAKQRILDTATDLFYREGIRLVGVDRLISESEVTKATFYKHYRSKDNLVIAYVAGRHDHDKEHIEELIRQSSGPAEALSSIVGLILAALQRPGFRGCLYLNAAAEFPEPNHPVRQLVVQHRDWYSAAIETLLAKAGHPLPGEGADDFLVARDGAMTGGYAGDPIAAAGALQRAAERIIAEAKA</sequence>
<evidence type="ECO:0000256" key="3">
    <source>
        <dbReference type="ARBA" id="ARBA00023163"/>
    </source>
</evidence>
<evidence type="ECO:0000313" key="7">
    <source>
        <dbReference type="Proteomes" id="UP001501004"/>
    </source>
</evidence>
<evidence type="ECO:0000313" key="6">
    <source>
        <dbReference type="EMBL" id="GAA3743299.1"/>
    </source>
</evidence>
<reference evidence="7" key="1">
    <citation type="journal article" date="2019" name="Int. J. Syst. Evol. Microbiol.">
        <title>The Global Catalogue of Microorganisms (GCM) 10K type strain sequencing project: providing services to taxonomists for standard genome sequencing and annotation.</title>
        <authorList>
            <consortium name="The Broad Institute Genomics Platform"/>
            <consortium name="The Broad Institute Genome Sequencing Center for Infectious Disease"/>
            <person name="Wu L."/>
            <person name="Ma J."/>
        </authorList>
    </citation>
    <scope>NUCLEOTIDE SEQUENCE [LARGE SCALE GENOMIC DNA]</scope>
    <source>
        <strain evidence="7">JCM 16949</strain>
    </source>
</reference>
<dbReference type="InterPro" id="IPR001647">
    <property type="entry name" value="HTH_TetR"/>
</dbReference>
<dbReference type="EMBL" id="BAABAE010000003">
    <property type="protein sequence ID" value="GAA3743299.1"/>
    <property type="molecule type" value="Genomic_DNA"/>
</dbReference>
<dbReference type="PRINTS" id="PR00455">
    <property type="entry name" value="HTHTETR"/>
</dbReference>
<dbReference type="Pfam" id="PF16925">
    <property type="entry name" value="TetR_C_13"/>
    <property type="match status" value="1"/>
</dbReference>
<dbReference type="InterPro" id="IPR009057">
    <property type="entry name" value="Homeodomain-like_sf"/>
</dbReference>